<dbReference type="Gene3D" id="1.25.40.20">
    <property type="entry name" value="Ankyrin repeat-containing domain"/>
    <property type="match status" value="1"/>
</dbReference>
<dbReference type="Proteomes" id="UP000186922">
    <property type="component" value="Unassembled WGS sequence"/>
</dbReference>
<dbReference type="SUPFAM" id="SSF54695">
    <property type="entry name" value="POZ domain"/>
    <property type="match status" value="2"/>
</dbReference>
<dbReference type="SMART" id="SM00225">
    <property type="entry name" value="BTB"/>
    <property type="match status" value="2"/>
</dbReference>
<gene>
    <name evidence="5" type="primary">RvY_04105-1</name>
    <name evidence="5" type="synonym">RvY_04105.1</name>
    <name evidence="5" type="ORF">RvY_04105</name>
</gene>
<dbReference type="InterPro" id="IPR011333">
    <property type="entry name" value="SKP1/BTB/POZ_sf"/>
</dbReference>
<dbReference type="InterPro" id="IPR000210">
    <property type="entry name" value="BTB/POZ_dom"/>
</dbReference>
<comment type="caution">
    <text evidence="5">The sequence shown here is derived from an EMBL/GenBank/DDBJ whole genome shotgun (WGS) entry which is preliminary data.</text>
</comment>
<protein>
    <recommendedName>
        <fullName evidence="4">BTB domain-containing protein</fullName>
    </recommendedName>
</protein>
<dbReference type="SUPFAM" id="SSF48403">
    <property type="entry name" value="Ankyrin repeat"/>
    <property type="match status" value="1"/>
</dbReference>
<dbReference type="Pfam" id="PF00651">
    <property type="entry name" value="BTB"/>
    <property type="match status" value="2"/>
</dbReference>
<keyword evidence="6" id="KW-1185">Reference proteome</keyword>
<evidence type="ECO:0000256" key="2">
    <source>
        <dbReference type="ARBA" id="ARBA00023043"/>
    </source>
</evidence>
<dbReference type="PROSITE" id="PS50297">
    <property type="entry name" value="ANK_REP_REGION"/>
    <property type="match status" value="1"/>
</dbReference>
<dbReference type="Gene3D" id="3.30.710.10">
    <property type="entry name" value="Potassium Channel Kv1.1, Chain A"/>
    <property type="match status" value="2"/>
</dbReference>
<dbReference type="AlphaFoldDB" id="A0A1D1UQF0"/>
<proteinExistence type="predicted"/>
<dbReference type="GO" id="GO:0000151">
    <property type="term" value="C:ubiquitin ligase complex"/>
    <property type="evidence" value="ECO:0007669"/>
    <property type="project" value="TreeGrafter"/>
</dbReference>
<organism evidence="5 6">
    <name type="scientific">Ramazzottius varieornatus</name>
    <name type="common">Water bear</name>
    <name type="synonym">Tardigrade</name>
    <dbReference type="NCBI Taxonomy" id="947166"/>
    <lineage>
        <taxon>Eukaryota</taxon>
        <taxon>Metazoa</taxon>
        <taxon>Ecdysozoa</taxon>
        <taxon>Tardigrada</taxon>
        <taxon>Eutardigrada</taxon>
        <taxon>Parachela</taxon>
        <taxon>Hypsibioidea</taxon>
        <taxon>Ramazzottiidae</taxon>
        <taxon>Ramazzottius</taxon>
    </lineage>
</organism>
<dbReference type="InterPro" id="IPR044515">
    <property type="entry name" value="ABTB1"/>
</dbReference>
<dbReference type="SMART" id="SM00248">
    <property type="entry name" value="ANK"/>
    <property type="match status" value="2"/>
</dbReference>
<accession>A0A1D1UQF0</accession>
<feature type="repeat" description="ANK" evidence="3">
    <location>
        <begin position="113"/>
        <end position="145"/>
    </location>
</feature>
<dbReference type="Pfam" id="PF12796">
    <property type="entry name" value="Ank_2"/>
    <property type="match status" value="1"/>
</dbReference>
<keyword evidence="2 3" id="KW-0040">ANK repeat</keyword>
<evidence type="ECO:0000256" key="1">
    <source>
        <dbReference type="ARBA" id="ARBA00022737"/>
    </source>
</evidence>
<feature type="domain" description="BTB" evidence="4">
    <location>
        <begin position="193"/>
        <end position="260"/>
    </location>
</feature>
<sequence>MCLKSWYSHVFAASDAFDLTNTLCGNRLLQFVGLNQWNSEKLKFQKYRYIVAIRNDTSKIRGAGRLSKPRDSSAKARGMEQNELFVACRHGNLDKLKILVEERDVELNIRDMWDSTPLYYACLCGHTDVVRYLLEQGARCDADTFDGERCLYGALTNDIRQLLLQHKAITSQTIRRNQYEEFLRLLLENHHYADVAFEVHGQHFAYHRCVLAARSEYFREQFAGKWRNRDVIRNNHPLVDPTAFRAVLSYIYTGRLEVNVSLVDDCLLLAKQFRLDTLYARLSKEKNNAKFFVKTKFLVKTKFSTIVIEPQVGLNELHFNFGNLALQTLPKDLQYVYEPEVNSPFPEEPRNAVVGGADDDNWKHLADVVFSVGDAEFHCHKAFVCNRSEYLRALVSDHFHESKVNEAGVPIVELHNISVSTFVAIIFFMYQDFATVSVENVMDVVATAEEFFLPGLKKLCGAVIAENLDSSCVLPVLKTARVLRLPRLETACIEYIANNLEASIRDPALSDLIVEDANEVKNREDTDTIDIIDDIRYFISNNVQTFSQLEEAHEKLTLIDDLLEEIGLDA</sequence>
<dbReference type="OrthoDB" id="684045at2759"/>
<dbReference type="PANTHER" id="PTHR46231:SF1">
    <property type="entry name" value="ANKYRIN REPEAT AND BTB_POZ DOMAIN-CONTAINING PROTEIN 1"/>
    <property type="match status" value="1"/>
</dbReference>
<dbReference type="EMBL" id="BDGG01000002">
    <property type="protein sequence ID" value="GAU91949.1"/>
    <property type="molecule type" value="Genomic_DNA"/>
</dbReference>
<feature type="domain" description="BTB" evidence="4">
    <location>
        <begin position="366"/>
        <end position="438"/>
    </location>
</feature>
<dbReference type="PANTHER" id="PTHR46231">
    <property type="entry name" value="ANKYRIN REPEAT AND BTB/POZ DOMAIN-CONTAINING PROTEIN 1"/>
    <property type="match status" value="1"/>
</dbReference>
<dbReference type="InterPro" id="IPR002110">
    <property type="entry name" value="Ankyrin_rpt"/>
</dbReference>
<dbReference type="InterPro" id="IPR036770">
    <property type="entry name" value="Ankyrin_rpt-contain_sf"/>
</dbReference>
<reference evidence="5 6" key="1">
    <citation type="journal article" date="2016" name="Nat. Commun.">
        <title>Extremotolerant tardigrade genome and improved radiotolerance of human cultured cells by tardigrade-unique protein.</title>
        <authorList>
            <person name="Hashimoto T."/>
            <person name="Horikawa D.D."/>
            <person name="Saito Y."/>
            <person name="Kuwahara H."/>
            <person name="Kozuka-Hata H."/>
            <person name="Shin-I T."/>
            <person name="Minakuchi Y."/>
            <person name="Ohishi K."/>
            <person name="Motoyama A."/>
            <person name="Aizu T."/>
            <person name="Enomoto A."/>
            <person name="Kondo K."/>
            <person name="Tanaka S."/>
            <person name="Hara Y."/>
            <person name="Koshikawa S."/>
            <person name="Sagara H."/>
            <person name="Miura T."/>
            <person name="Yokobori S."/>
            <person name="Miyagawa K."/>
            <person name="Suzuki Y."/>
            <person name="Kubo T."/>
            <person name="Oyama M."/>
            <person name="Kohara Y."/>
            <person name="Fujiyama A."/>
            <person name="Arakawa K."/>
            <person name="Katayama T."/>
            <person name="Toyoda A."/>
            <person name="Kunieda T."/>
        </authorList>
    </citation>
    <scope>NUCLEOTIDE SEQUENCE [LARGE SCALE GENOMIC DNA]</scope>
    <source>
        <strain evidence="5 6">YOKOZUNA-1</strain>
    </source>
</reference>
<evidence type="ECO:0000313" key="6">
    <source>
        <dbReference type="Proteomes" id="UP000186922"/>
    </source>
</evidence>
<dbReference type="PROSITE" id="PS50088">
    <property type="entry name" value="ANK_REPEAT"/>
    <property type="match status" value="1"/>
</dbReference>
<keyword evidence="1" id="KW-0677">Repeat</keyword>
<dbReference type="PROSITE" id="PS50097">
    <property type="entry name" value="BTB"/>
    <property type="match status" value="2"/>
</dbReference>
<dbReference type="STRING" id="947166.A0A1D1UQF0"/>
<name>A0A1D1UQF0_RAMVA</name>
<evidence type="ECO:0000313" key="5">
    <source>
        <dbReference type="EMBL" id="GAU91949.1"/>
    </source>
</evidence>
<evidence type="ECO:0000259" key="4">
    <source>
        <dbReference type="PROSITE" id="PS50097"/>
    </source>
</evidence>
<dbReference type="GO" id="GO:0005737">
    <property type="term" value="C:cytoplasm"/>
    <property type="evidence" value="ECO:0007669"/>
    <property type="project" value="TreeGrafter"/>
</dbReference>
<evidence type="ECO:0000256" key="3">
    <source>
        <dbReference type="PROSITE-ProRule" id="PRU00023"/>
    </source>
</evidence>